<evidence type="ECO:0000313" key="1">
    <source>
        <dbReference type="EMBL" id="KAH9680849.1"/>
    </source>
</evidence>
<gene>
    <name evidence="1" type="ORF">KPL71_026710</name>
</gene>
<organism evidence="1 2">
    <name type="scientific">Citrus sinensis</name>
    <name type="common">Sweet orange</name>
    <name type="synonym">Citrus aurantium var. sinensis</name>
    <dbReference type="NCBI Taxonomy" id="2711"/>
    <lineage>
        <taxon>Eukaryota</taxon>
        <taxon>Viridiplantae</taxon>
        <taxon>Streptophyta</taxon>
        <taxon>Embryophyta</taxon>
        <taxon>Tracheophyta</taxon>
        <taxon>Spermatophyta</taxon>
        <taxon>Magnoliopsida</taxon>
        <taxon>eudicotyledons</taxon>
        <taxon>Gunneridae</taxon>
        <taxon>Pentapetalae</taxon>
        <taxon>rosids</taxon>
        <taxon>malvids</taxon>
        <taxon>Sapindales</taxon>
        <taxon>Rutaceae</taxon>
        <taxon>Aurantioideae</taxon>
        <taxon>Citrus</taxon>
    </lineage>
</organism>
<dbReference type="EMBL" id="CM039178">
    <property type="protein sequence ID" value="KAH9680849.1"/>
    <property type="molecule type" value="Genomic_DNA"/>
</dbReference>
<reference evidence="2" key="1">
    <citation type="journal article" date="2023" name="Hortic. Res.">
        <title>A chromosome-level phased genome enabling allele-level studies in sweet orange: a case study on citrus Huanglongbing tolerance.</title>
        <authorList>
            <person name="Wu B."/>
            <person name="Yu Q."/>
            <person name="Deng Z."/>
            <person name="Duan Y."/>
            <person name="Luo F."/>
            <person name="Gmitter F. Jr."/>
        </authorList>
    </citation>
    <scope>NUCLEOTIDE SEQUENCE [LARGE SCALE GENOMIC DNA]</scope>
    <source>
        <strain evidence="2">cv. Valencia</strain>
    </source>
</reference>
<keyword evidence="2" id="KW-1185">Reference proteome</keyword>
<name>A0ACB8I1E1_CITSI</name>
<evidence type="ECO:0000313" key="2">
    <source>
        <dbReference type="Proteomes" id="UP000829398"/>
    </source>
</evidence>
<dbReference type="Proteomes" id="UP000829398">
    <property type="component" value="Chromosome 9"/>
</dbReference>
<proteinExistence type="predicted"/>
<comment type="caution">
    <text evidence="1">The sequence shown here is derived from an EMBL/GenBank/DDBJ whole genome shotgun (WGS) entry which is preliminary data.</text>
</comment>
<protein>
    <submittedName>
        <fullName evidence="1">Uncharacterized protein</fullName>
    </submittedName>
</protein>
<sequence length="849" mass="97136">MASHLEGNNWLVKKAHVVACIPLAIETGYGGLERSAFSTDKCIIVLVGYARVDTLVLQSNNVLFEDGSVSAVNMEPRPHCARHRVPILESILGRCVALEHEEQKPVESEAPEVRRSTRERRPPTWHSEYVTEINVAYCLLTEDGEPSTFHEALESSDIALWMTAMQEEIEALHKNKTWELVPLPRGRKAIGNKWVYKIKRDGNDQVERYRARLVVKGYAQKKGIDFNEIFSPVVRLTTVRIDLAMCATFDLHLEQLDVKTAFLHGELEEEIYMLQPEGFAETGKENLVCRLNKSLYCLKQAPRCWYKRFDSFIMSLGYNRLSSDHCAYYKRFEDNDFIILLLYVDDMLVAGPNKDQFQELKAQLAREFEMKDLGLANKILGMQIHRDRNNRKIWLSQKNYLKKILRRFNMQDCKSISTPLPVNFKLSSSMCPSNEAERKEMSRVPYASAVGSLMFAMICTRPNIAQAVGAVSRYMANPGGEHWIVVKRVLRYIRGTSDVALCYGGSEFTVRGYVDSDFVGDLDKRKSTTGYVFTLAGAAVSWVLKLQTVVALSTTEAEYMAATQACKEAIWIQRLLEELGHRQEKISVFCDSQSALHIARNPAFHSRTKHIGVQYHFVREVVEDKRRQHDYGEAERMMWRLIVFQFNLQVGECQNWLHLEALTRIVGMAASRSFDKNGWHLVLNSRCRKILTLVEVNSGEIGMVSGIPEEHLRRRVVIYTPARTATQQGSGKIGRWKINFMSKQKWENPLMGWTSTGDPYANVGDAGLSFDSEEAAREFAERHGWEYVVRKPHRPLLNVKSYAEHFKWKGPPKTDGNCLCCLTWIVTIKQVMGLRVDFFCCTFSVNGRM</sequence>
<accession>A0ACB8I1E1</accession>